<evidence type="ECO:0008006" key="4">
    <source>
        <dbReference type="Google" id="ProtNLM"/>
    </source>
</evidence>
<reference evidence="3" key="1">
    <citation type="submission" date="2016-12" db="EMBL/GenBank/DDBJ databases">
        <authorList>
            <person name="Varghese N."/>
            <person name="Submissions S."/>
        </authorList>
    </citation>
    <scope>NUCLEOTIDE SEQUENCE [LARGE SCALE GENOMIC DNA]</scope>
    <source>
        <strain evidence="3">DSM 18830</strain>
    </source>
</reference>
<protein>
    <recommendedName>
        <fullName evidence="4">Lipoprotein</fullName>
    </recommendedName>
</protein>
<dbReference type="AlphaFoldDB" id="A0A1M7ZUH7"/>
<evidence type="ECO:0000313" key="3">
    <source>
        <dbReference type="Proteomes" id="UP000184611"/>
    </source>
</evidence>
<organism evidence="2 3">
    <name type="scientific">Flavobacterium cucumis</name>
    <dbReference type="NCBI Taxonomy" id="416016"/>
    <lineage>
        <taxon>Bacteria</taxon>
        <taxon>Pseudomonadati</taxon>
        <taxon>Bacteroidota</taxon>
        <taxon>Flavobacteriia</taxon>
        <taxon>Flavobacteriales</taxon>
        <taxon>Flavobacteriaceae</taxon>
        <taxon>Flavobacterium</taxon>
    </lineage>
</organism>
<accession>A0A1M7ZUH7</accession>
<proteinExistence type="predicted"/>
<evidence type="ECO:0000256" key="1">
    <source>
        <dbReference type="SAM" id="SignalP"/>
    </source>
</evidence>
<dbReference type="Proteomes" id="UP000184611">
    <property type="component" value="Unassembled WGS sequence"/>
</dbReference>
<dbReference type="RefSeq" id="WP_143165224.1">
    <property type="nucleotide sequence ID" value="NZ_CBCSEA010000002.1"/>
</dbReference>
<feature type="chain" id="PRO_5012048608" description="Lipoprotein" evidence="1">
    <location>
        <begin position="21"/>
        <end position="234"/>
    </location>
</feature>
<evidence type="ECO:0000313" key="2">
    <source>
        <dbReference type="EMBL" id="SHO72534.1"/>
    </source>
</evidence>
<keyword evidence="1" id="KW-0732">Signal</keyword>
<keyword evidence="3" id="KW-1185">Reference proteome</keyword>
<dbReference type="EMBL" id="FRYK01000001">
    <property type="protein sequence ID" value="SHO72534.1"/>
    <property type="molecule type" value="Genomic_DNA"/>
</dbReference>
<name>A0A1M7ZUH7_9FLAO</name>
<gene>
    <name evidence="2" type="ORF">SAMN05443547_0868</name>
</gene>
<sequence>MNNVIFKLVFLLACVLVAFAINSCSHDEEYVNANLKATQIDYQNVMKHREIAKSILSSEQYEDYISSAIALYENLNFSYNNEELGGLKTVRQLQDWMAKNWKNTNFNSISEFESALIEFKIHQEEFTVFYGRNLVTNSNASYRDSFKNMVLSLLQKKDLQENQKISLSGCGEQALVNIKEAKNKAIVSLMVLNATNDKDQDLEGLFAIFLLYNQAVSESSDALNACFRLEQIAQ</sequence>
<feature type="signal peptide" evidence="1">
    <location>
        <begin position="1"/>
        <end position="20"/>
    </location>
</feature>